<comment type="caution">
    <text evidence="1">The sequence shown here is derived from an EMBL/GenBank/DDBJ whole genome shotgun (WGS) entry which is preliminary data.</text>
</comment>
<proteinExistence type="predicted"/>
<name>A0ACC3CYD3_9PEZI</name>
<sequence length="131" mass="14107">MDLLCDAAPGFSETDLSTLVRLEPIQIACEILKVASQGSGGNRVHAARGLKLLASLADRKGGQAKISSKSNKALASFLDLHVLGMMAHFADVIDAPLDVHAWEDKLYCLCAIEDMLTMARDHFNFGIAIPQ</sequence>
<evidence type="ECO:0000313" key="1">
    <source>
        <dbReference type="EMBL" id="KAK3057258.1"/>
    </source>
</evidence>
<evidence type="ECO:0000313" key="2">
    <source>
        <dbReference type="Proteomes" id="UP001186974"/>
    </source>
</evidence>
<organism evidence="1 2">
    <name type="scientific">Coniosporium uncinatum</name>
    <dbReference type="NCBI Taxonomy" id="93489"/>
    <lineage>
        <taxon>Eukaryota</taxon>
        <taxon>Fungi</taxon>
        <taxon>Dikarya</taxon>
        <taxon>Ascomycota</taxon>
        <taxon>Pezizomycotina</taxon>
        <taxon>Dothideomycetes</taxon>
        <taxon>Dothideomycetes incertae sedis</taxon>
        <taxon>Coniosporium</taxon>
    </lineage>
</organism>
<dbReference type="EMBL" id="JAWDJW010009696">
    <property type="protein sequence ID" value="KAK3057258.1"/>
    <property type="molecule type" value="Genomic_DNA"/>
</dbReference>
<keyword evidence="2" id="KW-1185">Reference proteome</keyword>
<feature type="non-terminal residue" evidence="1">
    <location>
        <position position="131"/>
    </location>
</feature>
<accession>A0ACC3CYD3</accession>
<protein>
    <submittedName>
        <fullName evidence="1">Uncharacterized protein</fullName>
    </submittedName>
</protein>
<gene>
    <name evidence="1" type="ORF">LTS18_011570</name>
</gene>
<dbReference type="Proteomes" id="UP001186974">
    <property type="component" value="Unassembled WGS sequence"/>
</dbReference>
<reference evidence="1" key="1">
    <citation type="submission" date="2024-09" db="EMBL/GenBank/DDBJ databases">
        <title>Black Yeasts Isolated from many extreme environments.</title>
        <authorList>
            <person name="Coleine C."/>
            <person name="Stajich J.E."/>
            <person name="Selbmann L."/>
        </authorList>
    </citation>
    <scope>NUCLEOTIDE SEQUENCE</scope>
    <source>
        <strain evidence="1">CCFEE 5737</strain>
    </source>
</reference>